<comment type="caution">
    <text evidence="1">The sequence shown here is derived from an EMBL/GenBank/DDBJ whole genome shotgun (WGS) entry which is preliminary data.</text>
</comment>
<name>K2J169_9GAMM</name>
<proteinExistence type="predicted"/>
<dbReference type="InterPro" id="IPR037143">
    <property type="entry name" value="4-PPantetheinyl_Trfase_dom_sf"/>
</dbReference>
<dbReference type="GO" id="GO:0008897">
    <property type="term" value="F:holo-[acyl-carrier-protein] synthase activity"/>
    <property type="evidence" value="ECO:0007669"/>
    <property type="project" value="InterPro"/>
</dbReference>
<protein>
    <submittedName>
        <fullName evidence="1">4'-phosphopantetheinyl transferase</fullName>
    </submittedName>
</protein>
<accession>K2J169</accession>
<evidence type="ECO:0000313" key="2">
    <source>
        <dbReference type="Proteomes" id="UP000006755"/>
    </source>
</evidence>
<keyword evidence="2" id="KW-1185">Reference proteome</keyword>
<organism evidence="1 2">
    <name type="scientific">Gallaecimonas xiamenensis 3-C-1</name>
    <dbReference type="NCBI Taxonomy" id="745411"/>
    <lineage>
        <taxon>Bacteria</taxon>
        <taxon>Pseudomonadati</taxon>
        <taxon>Pseudomonadota</taxon>
        <taxon>Gammaproteobacteria</taxon>
        <taxon>Enterobacterales</taxon>
        <taxon>Gallaecimonadaceae</taxon>
        <taxon>Gallaecimonas</taxon>
    </lineage>
</organism>
<reference evidence="1 2" key="1">
    <citation type="journal article" date="2012" name="J. Bacteriol.">
        <title>Genome Sequence of Gallaecimonas xiamenensis Type Strain 3-C-1.</title>
        <authorList>
            <person name="Lai Q."/>
            <person name="Wang L."/>
            <person name="Wang W."/>
            <person name="Shao Z."/>
        </authorList>
    </citation>
    <scope>NUCLEOTIDE SEQUENCE [LARGE SCALE GENOMIC DNA]</scope>
    <source>
        <strain evidence="1 2">3-C-1</strain>
    </source>
</reference>
<sequence>MQADALGGAGDQHGIGRHLAFSTVKVKLGSHTTCLAALDHLMPSLLWCRCPVVELLGDSHPPAAKSAQRLAAQHLGSLLLGRFLGRPVAPDELKRDETGAPWHPEAKVSLSHSGAWVAAAVSDQLLGIDIEVPKSRRPLGAMADWLGWPQQHFYRRWCAYEAAIKTWGRAVAPEQLLWGEKTVTAPGLAPLFLYNCSQSVPLVIASVTKLRPRWQSPILMKAECLIDCGVRG</sequence>
<dbReference type="EMBL" id="AMRI01000004">
    <property type="protein sequence ID" value="EKE76651.1"/>
    <property type="molecule type" value="Genomic_DNA"/>
</dbReference>
<gene>
    <name evidence="1" type="ORF">B3C1_03620</name>
</gene>
<dbReference type="SUPFAM" id="SSF56214">
    <property type="entry name" value="4'-phosphopantetheinyl transferase"/>
    <property type="match status" value="2"/>
</dbReference>
<dbReference type="Gene3D" id="3.90.470.20">
    <property type="entry name" value="4'-phosphopantetheinyl transferase domain"/>
    <property type="match status" value="1"/>
</dbReference>
<evidence type="ECO:0000313" key="1">
    <source>
        <dbReference type="EMBL" id="EKE76651.1"/>
    </source>
</evidence>
<keyword evidence="1" id="KW-0808">Transferase</keyword>
<dbReference type="AlphaFoldDB" id="K2J169"/>
<dbReference type="Proteomes" id="UP000006755">
    <property type="component" value="Unassembled WGS sequence"/>
</dbReference>
<dbReference type="GO" id="GO:0000287">
    <property type="term" value="F:magnesium ion binding"/>
    <property type="evidence" value="ECO:0007669"/>
    <property type="project" value="InterPro"/>
</dbReference>
<dbReference type="STRING" id="745411.B3C1_03620"/>